<dbReference type="EMBL" id="KJ019133">
    <property type="protein sequence ID" value="AIX39108.1"/>
    <property type="molecule type" value="Genomic_DNA"/>
</dbReference>
<gene>
    <name evidence="14" type="ORF">Syn7803C100_26</name>
    <name evidence="15" type="ORF">Syn7803C28_25</name>
    <name evidence="16" type="ORF">Syn7803C36_26</name>
    <name evidence="1" type="ORF">Syn7803C66_25</name>
    <name evidence="2" type="ORF">Syn7803C67_25</name>
    <name evidence="3" type="ORF">Syn7803C68_26</name>
    <name evidence="4" type="ORF">Syn7803C69_26</name>
    <name evidence="5" type="ORF">Syn7803C76_25</name>
    <name evidence="6" type="ORF">Syn7803C78_25</name>
    <name evidence="7" type="ORF">Syn7803C91_25</name>
    <name evidence="8" type="ORF">Syn7803C92_25</name>
    <name evidence="9" type="ORF">Syn7803US53_25</name>
    <name evidence="10" type="ORF">Syn7803US54_26</name>
    <name evidence="11" type="ORF">Syn7803US56_26</name>
    <name evidence="12" type="ORF">Syn9311C1_25</name>
    <name evidence="13" type="ORF">Syn9311C4_25</name>
</gene>
<dbReference type="EMBL" id="KJ019042">
    <property type="protein sequence ID" value="AIX17677.1"/>
    <property type="molecule type" value="Genomic_DNA"/>
</dbReference>
<reference evidence="17 18" key="1">
    <citation type="submission" date="2013-12" db="EMBL/GenBank/DDBJ databases">
        <title>Ecological redundancy of diverse viral populations within a natural community.</title>
        <authorList>
            <person name="Gregory A.C."/>
            <person name="LaButti K."/>
            <person name="Copeland A."/>
            <person name="Woyke T."/>
            <person name="Sullivan M.B."/>
        </authorList>
    </citation>
    <scope>NUCLEOTIDE SEQUENCE [LARGE SCALE GENOMIC DNA]</scope>
    <source>
        <strain evidence="14">Syn7803C100</strain>
        <strain evidence="15">Syn7803C28</strain>
        <strain evidence="16">Syn7803C36</strain>
        <strain evidence="1">Syn7803C66</strain>
        <strain evidence="2">Syn7803C67</strain>
        <strain evidence="3">Syn7803C68</strain>
        <strain evidence="4">Syn7803C69</strain>
        <strain evidence="5">Syn7803C76</strain>
        <strain evidence="6">Syn7803C78</strain>
        <strain evidence="7">Syn7803C91</strain>
        <strain evidence="8">Syn7803C92</strain>
        <strain evidence="9">Syn7803US53</strain>
        <strain evidence="10">Syn7803US54</strain>
        <strain evidence="11">Syn7803US56</strain>
        <strain evidence="12">Syn9311C1</strain>
        <strain evidence="13">Syn9311C4</strain>
    </source>
</reference>
<dbReference type="EMBL" id="KJ019044">
    <property type="protein sequence ID" value="AIX18110.1"/>
    <property type="molecule type" value="Genomic_DNA"/>
</dbReference>
<dbReference type="Proteomes" id="UP000185339">
    <property type="component" value="Segment"/>
</dbReference>
<dbReference type="Proteomes" id="UP000185331">
    <property type="component" value="Segment"/>
</dbReference>
<evidence type="ECO:0000313" key="19">
    <source>
        <dbReference type="Proteomes" id="UP000185330"/>
    </source>
</evidence>
<dbReference type="EMBL" id="KJ019060">
    <property type="protein sequence ID" value="AIX21928.1"/>
    <property type="molecule type" value="Genomic_DNA"/>
</dbReference>
<dbReference type="Proteomes" id="UP000185327">
    <property type="component" value="Segment"/>
</dbReference>
<dbReference type="Proteomes" id="UP000185334">
    <property type="component" value="Segment"/>
</dbReference>
<accession>A0A0E3EZ97</accession>
<evidence type="ECO:0000313" key="8">
    <source>
        <dbReference type="EMBL" id="AIX22145.1"/>
    </source>
</evidence>
<evidence type="ECO:0000313" key="5">
    <source>
        <dbReference type="EMBL" id="AIX19265.1"/>
    </source>
</evidence>
<evidence type="ECO:0000313" key="20">
    <source>
        <dbReference type="Proteomes" id="UP000185336"/>
    </source>
</evidence>
<dbReference type="EMBL" id="KJ019109">
    <property type="protein sequence ID" value="AIX33791.1"/>
    <property type="molecule type" value="Genomic_DNA"/>
</dbReference>
<dbReference type="KEGG" id="vg:24405170"/>
<dbReference type="Proteomes" id="UP000185337">
    <property type="component" value="Segment"/>
</dbReference>
<dbReference type="Proteomes" id="UP000185326">
    <property type="component" value="Segment"/>
</dbReference>
<evidence type="ECO:0000313" key="10">
    <source>
        <dbReference type="EMBL" id="AIX33791.1"/>
    </source>
</evidence>
<proteinExistence type="predicted"/>
<dbReference type="EMBL" id="KJ019154">
    <property type="protein sequence ID" value="AIX44445.1"/>
    <property type="molecule type" value="Genomic_DNA"/>
</dbReference>
<dbReference type="Proteomes" id="UP000185330">
    <property type="component" value="Segment"/>
</dbReference>
<dbReference type="Proteomes" id="UP000185329">
    <property type="component" value="Segment"/>
</dbReference>
<evidence type="ECO:0000313" key="16">
    <source>
        <dbReference type="EMBL" id="AIX46081.1"/>
    </source>
</evidence>
<dbReference type="EMBL" id="KJ019051">
    <property type="protein sequence ID" value="AIX19700.1"/>
    <property type="molecule type" value="Genomic_DNA"/>
</dbReference>
<dbReference type="EMBL" id="KJ019132">
    <property type="protein sequence ID" value="AIX38893.1"/>
    <property type="molecule type" value="Genomic_DNA"/>
</dbReference>
<protein>
    <submittedName>
        <fullName evidence="4">Uncharacterized protein</fullName>
    </submittedName>
</protein>
<dbReference type="Proteomes" id="UP000185340">
    <property type="component" value="Segment"/>
</dbReference>
<evidence type="ECO:0000313" key="17">
    <source>
        <dbReference type="Proteomes" id="UP000185326"/>
    </source>
</evidence>
<dbReference type="EMBL" id="KJ019161">
    <property type="protein sequence ID" value="AIX46081.1"/>
    <property type="molecule type" value="Genomic_DNA"/>
</dbReference>
<evidence type="ECO:0000313" key="12">
    <source>
        <dbReference type="EMBL" id="AIX38893.1"/>
    </source>
</evidence>
<evidence type="ECO:0000313" key="15">
    <source>
        <dbReference type="EMBL" id="AIX44445.1"/>
    </source>
</evidence>
<dbReference type="Proteomes" id="UP000185328">
    <property type="component" value="Segment"/>
</dbReference>
<evidence type="ECO:0000313" key="6">
    <source>
        <dbReference type="EMBL" id="AIX19700.1"/>
    </source>
</evidence>
<dbReference type="EMBL" id="KJ019108">
    <property type="protein sequence ID" value="AIX33575.1"/>
    <property type="molecule type" value="Genomic_DNA"/>
</dbReference>
<dbReference type="EMBL" id="KJ019134">
    <property type="protein sequence ID" value="AIX39327.1"/>
    <property type="molecule type" value="Genomic_DNA"/>
</dbReference>
<dbReference type="Proteomes" id="UP000185338">
    <property type="component" value="Segment"/>
</dbReference>
<dbReference type="GeneID" id="24405170"/>
<evidence type="ECO:0000313" key="3">
    <source>
        <dbReference type="EMBL" id="AIX17894.1"/>
    </source>
</evidence>
<organism evidence="4 20">
    <name type="scientific">Synechococcus phage ACG-2014b</name>
    <dbReference type="NCBI Taxonomy" id="1493508"/>
    <lineage>
        <taxon>Viruses</taxon>
        <taxon>Duplodnaviria</taxon>
        <taxon>Heunggongvirae</taxon>
        <taxon>Uroviricota</taxon>
        <taxon>Caudoviricetes</taxon>
        <taxon>Pantevenvirales</taxon>
        <taxon>Kyanoviridae</taxon>
        <taxon>Nereusvirus</taxon>
        <taxon>Nereusvirus tusconc4</taxon>
    </lineage>
</organism>
<keyword evidence="19" id="KW-1185">Reference proteome</keyword>
<dbReference type="Proteomes" id="UP000185336">
    <property type="component" value="Segment"/>
</dbReference>
<evidence type="ECO:0000313" key="13">
    <source>
        <dbReference type="EMBL" id="AIX39108.1"/>
    </source>
</evidence>
<dbReference type="Proteomes" id="UP000185341">
    <property type="component" value="Segment"/>
</dbReference>
<dbReference type="RefSeq" id="YP_009140594.1">
    <property type="nucleotide sequence ID" value="NC_027130.1"/>
</dbReference>
<evidence type="ECO:0000313" key="14">
    <source>
        <dbReference type="EMBL" id="AIX39327.1"/>
    </source>
</evidence>
<dbReference type="Proteomes" id="UP000185333">
    <property type="component" value="Segment"/>
</dbReference>
<evidence type="ECO:0000313" key="11">
    <source>
        <dbReference type="EMBL" id="AIX34007.1"/>
    </source>
</evidence>
<dbReference type="EMBL" id="KJ019110">
    <property type="protein sequence ID" value="AIX34007.1"/>
    <property type="molecule type" value="Genomic_DNA"/>
</dbReference>
<dbReference type="EMBL" id="KJ019043">
    <property type="protein sequence ID" value="AIX17894.1"/>
    <property type="molecule type" value="Genomic_DNA"/>
</dbReference>
<evidence type="ECO:0000313" key="9">
    <source>
        <dbReference type="EMBL" id="AIX33575.1"/>
    </source>
</evidence>
<evidence type="ECO:0000313" key="18">
    <source>
        <dbReference type="Proteomes" id="UP000185327"/>
    </source>
</evidence>
<dbReference type="Proteomes" id="UP000185332">
    <property type="component" value="Segment"/>
</dbReference>
<evidence type="ECO:0000313" key="7">
    <source>
        <dbReference type="EMBL" id="AIX21928.1"/>
    </source>
</evidence>
<dbReference type="EMBL" id="KJ019061">
    <property type="protein sequence ID" value="AIX22145.1"/>
    <property type="molecule type" value="Genomic_DNA"/>
</dbReference>
<name>A0A0E3EZ97_9CAUD</name>
<evidence type="ECO:0000313" key="2">
    <source>
        <dbReference type="EMBL" id="AIX17677.1"/>
    </source>
</evidence>
<evidence type="ECO:0000313" key="4">
    <source>
        <dbReference type="EMBL" id="AIX18110.1"/>
    </source>
</evidence>
<dbReference type="Proteomes" id="UP000185342">
    <property type="component" value="Segment"/>
</dbReference>
<dbReference type="EMBL" id="KJ019049">
    <property type="protein sequence ID" value="AIX19265.1"/>
    <property type="molecule type" value="Genomic_DNA"/>
</dbReference>
<dbReference type="EMBL" id="KJ019041">
    <property type="protein sequence ID" value="AIX17462.1"/>
    <property type="molecule type" value="Genomic_DNA"/>
</dbReference>
<sequence length="218" mass="26189">MFELGKWNVYTEDFMGSRIYYIENFYKNPELVRQLTLNPLPKLWKVDTAPNGCYYWDRRLEAHIPDDPQIDKNYEYLERLIGQRRSEEADGGYEFISNVTRYLKHSYNNIETHHWWPHTDAGYNGIISLNNEWGDKELPGTALYHPDDVQDFTGMTHEGQTPWMPKGMYRLVKDVKAVYNRCVLFDGKLFPHGMHINDHRFFEDIYRVNQVLFFERYE</sequence>
<evidence type="ECO:0000313" key="1">
    <source>
        <dbReference type="EMBL" id="AIX17462.1"/>
    </source>
</evidence>